<dbReference type="Gene3D" id="3.10.105.10">
    <property type="entry name" value="Dipeptide-binding Protein, Domain 3"/>
    <property type="match status" value="1"/>
</dbReference>
<dbReference type="EMBL" id="BAAAQK010000009">
    <property type="protein sequence ID" value="GAA1850340.1"/>
    <property type="molecule type" value="Genomic_DNA"/>
</dbReference>
<protein>
    <submittedName>
        <fullName evidence="3">ABC transporter substrate-binding protein</fullName>
    </submittedName>
</protein>
<dbReference type="Gene3D" id="3.90.76.10">
    <property type="entry name" value="Dipeptide-binding Protein, Domain 1"/>
    <property type="match status" value="1"/>
</dbReference>
<sequence length="518" mass="54902">MRTRALARLVPLAAVAAVALAGCAAAQDAQGPGPSGSSDTPLVVAYSNPLNTLDPIHTDYNQTNTIVDATYDTLVTYDANNQLTGSLATQFTLAPDARSVAVTLRDGVTFHDGSTLTADDVAYTFDRYKKVGVGIASYLSDYASTTVTDPTHLTITLTREDGLFPATLSKLYILEKALVEKNAGTDNGQTWLQSHDAGSGPYAITTGTGDVVAQRFAGYWAFDAKRPSKYTFRRIDESPTKRDELKAGNLDIALALQSPDAAALNGVNGVSVADLKVPNGAYMFMNTSSGPTANVAVRKALQLAYDYSGGLDQIRGGKGTVENGPLPQTMPCLTTAPAFSQNLDQAKQILAQAGLTDLHLTMRFQPAITDQAREATLFQSDLRKIGVTLDLQPIAFADYLTTLGNPATIPQLMLLQDTAALPDPGVYLTRAYDSKSTGTNRAAYKNPQVDALLDQAATSTDTAARCGMYQQAQNLINADAPSVSMYTLTAPVGYRTGLTGITASQTVYPLSLKGVRVA</sequence>
<dbReference type="InterPro" id="IPR030678">
    <property type="entry name" value="Peptide/Ni-bd"/>
</dbReference>
<proteinExistence type="predicted"/>
<dbReference type="Pfam" id="PF00496">
    <property type="entry name" value="SBP_bac_5"/>
    <property type="match status" value="1"/>
</dbReference>
<dbReference type="PIRSF" id="PIRSF002741">
    <property type="entry name" value="MppA"/>
    <property type="match status" value="1"/>
</dbReference>
<keyword evidence="1" id="KW-0732">Signal</keyword>
<dbReference type="PANTHER" id="PTHR30290">
    <property type="entry name" value="PERIPLASMIC BINDING COMPONENT OF ABC TRANSPORTER"/>
    <property type="match status" value="1"/>
</dbReference>
<name>A0ABN2N3M1_9PSEU</name>
<evidence type="ECO:0000313" key="4">
    <source>
        <dbReference type="Proteomes" id="UP001500449"/>
    </source>
</evidence>
<feature type="domain" description="Solute-binding protein family 5" evidence="2">
    <location>
        <begin position="83"/>
        <end position="436"/>
    </location>
</feature>
<evidence type="ECO:0000256" key="1">
    <source>
        <dbReference type="SAM" id="SignalP"/>
    </source>
</evidence>
<comment type="caution">
    <text evidence="3">The sequence shown here is derived from an EMBL/GenBank/DDBJ whole genome shotgun (WGS) entry which is preliminary data.</text>
</comment>
<dbReference type="RefSeq" id="WP_344417426.1">
    <property type="nucleotide sequence ID" value="NZ_BAAAQK010000009.1"/>
</dbReference>
<dbReference type="InterPro" id="IPR000914">
    <property type="entry name" value="SBP_5_dom"/>
</dbReference>
<accession>A0ABN2N3M1</accession>
<gene>
    <name evidence="3" type="ORF">GCM10009836_32680</name>
</gene>
<dbReference type="CDD" id="cd08512">
    <property type="entry name" value="PBP2_NikA_DppA_OppA_like_7"/>
    <property type="match status" value="1"/>
</dbReference>
<reference evidence="3 4" key="1">
    <citation type="journal article" date="2019" name="Int. J. Syst. Evol. Microbiol.">
        <title>The Global Catalogue of Microorganisms (GCM) 10K type strain sequencing project: providing services to taxonomists for standard genome sequencing and annotation.</title>
        <authorList>
            <consortium name="The Broad Institute Genomics Platform"/>
            <consortium name="The Broad Institute Genome Sequencing Center for Infectious Disease"/>
            <person name="Wu L."/>
            <person name="Ma J."/>
        </authorList>
    </citation>
    <scope>NUCLEOTIDE SEQUENCE [LARGE SCALE GENOMIC DNA]</scope>
    <source>
        <strain evidence="3 4">JCM 16009</strain>
    </source>
</reference>
<organism evidence="3 4">
    <name type="scientific">Pseudonocardia ailaonensis</name>
    <dbReference type="NCBI Taxonomy" id="367279"/>
    <lineage>
        <taxon>Bacteria</taxon>
        <taxon>Bacillati</taxon>
        <taxon>Actinomycetota</taxon>
        <taxon>Actinomycetes</taxon>
        <taxon>Pseudonocardiales</taxon>
        <taxon>Pseudonocardiaceae</taxon>
        <taxon>Pseudonocardia</taxon>
    </lineage>
</organism>
<dbReference type="PROSITE" id="PS51257">
    <property type="entry name" value="PROKAR_LIPOPROTEIN"/>
    <property type="match status" value="1"/>
</dbReference>
<evidence type="ECO:0000259" key="2">
    <source>
        <dbReference type="Pfam" id="PF00496"/>
    </source>
</evidence>
<dbReference type="Proteomes" id="UP001500449">
    <property type="component" value="Unassembled WGS sequence"/>
</dbReference>
<feature type="signal peptide" evidence="1">
    <location>
        <begin position="1"/>
        <end position="21"/>
    </location>
</feature>
<feature type="chain" id="PRO_5045861966" evidence="1">
    <location>
        <begin position="22"/>
        <end position="518"/>
    </location>
</feature>
<keyword evidence="4" id="KW-1185">Reference proteome</keyword>
<evidence type="ECO:0000313" key="3">
    <source>
        <dbReference type="EMBL" id="GAA1850340.1"/>
    </source>
</evidence>
<dbReference type="Gene3D" id="3.40.190.10">
    <property type="entry name" value="Periplasmic binding protein-like II"/>
    <property type="match status" value="1"/>
</dbReference>
<dbReference type="SUPFAM" id="SSF53850">
    <property type="entry name" value="Periplasmic binding protein-like II"/>
    <property type="match status" value="1"/>
</dbReference>
<dbReference type="InterPro" id="IPR039424">
    <property type="entry name" value="SBP_5"/>
</dbReference>